<dbReference type="CDD" id="cd00158">
    <property type="entry name" value="RHOD"/>
    <property type="match status" value="1"/>
</dbReference>
<feature type="domain" description="Rhodanese" evidence="2">
    <location>
        <begin position="512"/>
        <end position="614"/>
    </location>
</feature>
<proteinExistence type="predicted"/>
<feature type="compositionally biased region" description="Acidic residues" evidence="1">
    <location>
        <begin position="161"/>
        <end position="170"/>
    </location>
</feature>
<evidence type="ECO:0000313" key="3">
    <source>
        <dbReference type="EMBL" id="GAX77632.1"/>
    </source>
</evidence>
<dbReference type="SUPFAM" id="SSF52821">
    <property type="entry name" value="Rhodanese/Cell cycle control phosphatase"/>
    <property type="match status" value="1"/>
</dbReference>
<organism evidence="3 4">
    <name type="scientific">Chlamydomonas eustigma</name>
    <dbReference type="NCBI Taxonomy" id="1157962"/>
    <lineage>
        <taxon>Eukaryota</taxon>
        <taxon>Viridiplantae</taxon>
        <taxon>Chlorophyta</taxon>
        <taxon>core chlorophytes</taxon>
        <taxon>Chlorophyceae</taxon>
        <taxon>CS clade</taxon>
        <taxon>Chlamydomonadales</taxon>
        <taxon>Chlamydomonadaceae</taxon>
        <taxon>Chlamydomonas</taxon>
    </lineage>
</organism>
<keyword evidence="4" id="KW-1185">Reference proteome</keyword>
<dbReference type="OrthoDB" id="528158at2759"/>
<evidence type="ECO:0000259" key="2">
    <source>
        <dbReference type="PROSITE" id="PS50206"/>
    </source>
</evidence>
<dbReference type="Gene3D" id="3.40.250.10">
    <property type="entry name" value="Rhodanese-like domain"/>
    <property type="match status" value="1"/>
</dbReference>
<dbReference type="AlphaFoldDB" id="A0A250X413"/>
<evidence type="ECO:0000256" key="1">
    <source>
        <dbReference type="SAM" id="MobiDB-lite"/>
    </source>
</evidence>
<protein>
    <recommendedName>
        <fullName evidence="2">Rhodanese domain-containing protein</fullName>
    </recommendedName>
</protein>
<dbReference type="Gene3D" id="1.20.890.10">
    <property type="entry name" value="cAMP-dependent protein kinase regulatory subunit, dimerization-anchoring domain"/>
    <property type="match status" value="1"/>
</dbReference>
<dbReference type="Proteomes" id="UP000232323">
    <property type="component" value="Unassembled WGS sequence"/>
</dbReference>
<sequence>MRAQDQIKLIVTMDTNAVIPEYSIENDIKATFKRLSFVNHGFVSVRQIKSIINEIDPLEAEVAAATFPWLSGEDEDQALTLDQYTETLQSMAVYVTVEKFRAILAAVRMKADGLAASVGLSAIAETMEEAEVAAVVENVAETTLEAEPSLSQGIEPTGEANEAEDGEATEEDKAPALKLKEENEEPLKYVHPPGSRAYLEEEVVPTLHRGLLELTAEVERQRIIEASGVAWEEGKYLPQGWRPFSPLRWLACWLMDHSPLLEVSSTVTTEVSTYETLSPQAKAALVFDGLDSQHEGMVHVSSLYNILKLDKDSVLNALNDRLMEDEAALDKENFVSILLGLVDSVNSPYQLDAAVHRVLPKEMLLEMCSSVREKFIYMYLTLDGAQNQYSESLLVEDVLQLAKRMRLGEDTIMQALAAAGKSSMTQLSCADFVDVMTSLVLEEPLDLDNGITAAVHQSKGLPLGLTMQLTINQREMTSPIDEVRPPELAEVVRGLPGFSETSWASTSEVLDRGSEILLVDVRSLAEVEVSCIPGAVHAAAKADNKSPMGWSLLDTAALSASMPSNSSTKVIAYCATGRRSSAVAGALSRLLGTEVHSLCGGILAYYNEGGSVRAPNGVVVQAVHPGGPAYKDLVTRPNAFKLPE</sequence>
<dbReference type="PROSITE" id="PS50206">
    <property type="entry name" value="RHODANESE_3"/>
    <property type="match status" value="1"/>
</dbReference>
<dbReference type="EMBL" id="BEGY01000026">
    <property type="protein sequence ID" value="GAX77632.1"/>
    <property type="molecule type" value="Genomic_DNA"/>
</dbReference>
<feature type="region of interest" description="Disordered" evidence="1">
    <location>
        <begin position="144"/>
        <end position="182"/>
    </location>
</feature>
<accession>A0A250X413</accession>
<dbReference type="InterPro" id="IPR036873">
    <property type="entry name" value="Rhodanese-like_dom_sf"/>
</dbReference>
<evidence type="ECO:0000313" key="4">
    <source>
        <dbReference type="Proteomes" id="UP000232323"/>
    </source>
</evidence>
<dbReference type="Pfam" id="PF00581">
    <property type="entry name" value="Rhodanese"/>
    <property type="match status" value="1"/>
</dbReference>
<name>A0A250X413_9CHLO</name>
<reference evidence="3 4" key="1">
    <citation type="submission" date="2017-08" db="EMBL/GenBank/DDBJ databases">
        <title>Acidophilic green algal genome provides insights into adaptation to an acidic environment.</title>
        <authorList>
            <person name="Hirooka S."/>
            <person name="Hirose Y."/>
            <person name="Kanesaki Y."/>
            <person name="Higuchi S."/>
            <person name="Fujiwara T."/>
            <person name="Onuma R."/>
            <person name="Era A."/>
            <person name="Ohbayashi R."/>
            <person name="Uzuka A."/>
            <person name="Nozaki H."/>
            <person name="Yoshikawa H."/>
            <person name="Miyagishima S.Y."/>
        </authorList>
    </citation>
    <scope>NUCLEOTIDE SEQUENCE [LARGE SCALE GENOMIC DNA]</scope>
    <source>
        <strain evidence="3 4">NIES-2499</strain>
    </source>
</reference>
<feature type="compositionally biased region" description="Basic and acidic residues" evidence="1">
    <location>
        <begin position="171"/>
        <end position="182"/>
    </location>
</feature>
<dbReference type="InterPro" id="IPR001763">
    <property type="entry name" value="Rhodanese-like_dom"/>
</dbReference>
<dbReference type="SMART" id="SM00450">
    <property type="entry name" value="RHOD"/>
    <property type="match status" value="1"/>
</dbReference>
<gene>
    <name evidence="3" type="ORF">CEUSTIGMA_g5075.t1</name>
</gene>
<comment type="caution">
    <text evidence="3">The sequence shown here is derived from an EMBL/GenBank/DDBJ whole genome shotgun (WGS) entry which is preliminary data.</text>
</comment>